<dbReference type="Gramene" id="Psat06G0279500-T1">
    <property type="protein sequence ID" value="KAI5396705.1"/>
    <property type="gene ID" value="KIW84_062795"/>
</dbReference>
<protein>
    <recommendedName>
        <fullName evidence="5">Exosome complex component CSL4 C-terminal domain-containing protein</fullName>
    </recommendedName>
</protein>
<evidence type="ECO:0000256" key="2">
    <source>
        <dbReference type="ARBA" id="ARBA00022490"/>
    </source>
</evidence>
<evidence type="ECO:0000313" key="7">
    <source>
        <dbReference type="Proteomes" id="UP001058974"/>
    </source>
</evidence>
<accession>A0A9D4W6S7</accession>
<dbReference type="InterPro" id="IPR019495">
    <property type="entry name" value="EXOSC1_C"/>
</dbReference>
<dbReference type="GO" id="GO:0005730">
    <property type="term" value="C:nucleolus"/>
    <property type="evidence" value="ECO:0007669"/>
    <property type="project" value="UniProtKB-SubCell"/>
</dbReference>
<sequence length="349" mass="38234">MCENESATPRVKANAYSPGQRHAVEVTDHKTHGPVPAPGSVGIAKVTQVMAKTAFAGIMCIGQKFVCEKYTCIIRHKDVMATEIDKVYMHLSFRSGDIVEALVLSLGDARTYFLTTAKNELGVVSAESTAGATMVPITEHHHRAAISSPPFPPRCFEYRIPGPKSNVSANATTTRSGMLISANTTLPEFSLLESEGFVARNEEHALAVDDDRGLVESRSPVDLESLRVRPQYAYVTGAKCRVAIQLLLIQVVLEVYSMFRSHLSAKTLPLLFNALHSVSLHAHNTNLQTMLQHIVADGDGKTCKTKTPSINITGSQKLQILQKSCDNSYPNTSKNFLPRLRNFNQTNID</sequence>
<dbReference type="Proteomes" id="UP001058974">
    <property type="component" value="Chromosome 6"/>
</dbReference>
<evidence type="ECO:0000259" key="5">
    <source>
        <dbReference type="Pfam" id="PF10447"/>
    </source>
</evidence>
<evidence type="ECO:0000256" key="3">
    <source>
        <dbReference type="ARBA" id="ARBA00022835"/>
    </source>
</evidence>
<name>A0A9D4W6S7_PEA</name>
<dbReference type="PANTHER" id="PTHR12686">
    <property type="entry name" value="3'-5' EXORIBONUCLEASE CSL4-RELATED"/>
    <property type="match status" value="1"/>
</dbReference>
<comment type="caution">
    <text evidence="6">The sequence shown here is derived from an EMBL/GenBank/DDBJ whole genome shotgun (WGS) entry which is preliminary data.</text>
</comment>
<dbReference type="GO" id="GO:0006396">
    <property type="term" value="P:RNA processing"/>
    <property type="evidence" value="ECO:0007669"/>
    <property type="project" value="InterPro"/>
</dbReference>
<dbReference type="Gene3D" id="2.40.50.140">
    <property type="entry name" value="Nucleic acid-binding proteins"/>
    <property type="match status" value="1"/>
</dbReference>
<reference evidence="6 7" key="1">
    <citation type="journal article" date="2022" name="Nat. Genet.">
        <title>Improved pea reference genome and pan-genome highlight genomic features and evolutionary characteristics.</title>
        <authorList>
            <person name="Yang T."/>
            <person name="Liu R."/>
            <person name="Luo Y."/>
            <person name="Hu S."/>
            <person name="Wang D."/>
            <person name="Wang C."/>
            <person name="Pandey M.K."/>
            <person name="Ge S."/>
            <person name="Xu Q."/>
            <person name="Li N."/>
            <person name="Li G."/>
            <person name="Huang Y."/>
            <person name="Saxena R.K."/>
            <person name="Ji Y."/>
            <person name="Li M."/>
            <person name="Yan X."/>
            <person name="He Y."/>
            <person name="Liu Y."/>
            <person name="Wang X."/>
            <person name="Xiang C."/>
            <person name="Varshney R.K."/>
            <person name="Ding H."/>
            <person name="Gao S."/>
            <person name="Zong X."/>
        </authorList>
    </citation>
    <scope>NUCLEOTIDE SEQUENCE [LARGE SCALE GENOMIC DNA]</scope>
    <source>
        <strain evidence="6 7">cv. Zhongwan 6</strain>
    </source>
</reference>
<organism evidence="6 7">
    <name type="scientific">Pisum sativum</name>
    <name type="common">Garden pea</name>
    <name type="synonym">Lathyrus oleraceus</name>
    <dbReference type="NCBI Taxonomy" id="3888"/>
    <lineage>
        <taxon>Eukaryota</taxon>
        <taxon>Viridiplantae</taxon>
        <taxon>Streptophyta</taxon>
        <taxon>Embryophyta</taxon>
        <taxon>Tracheophyta</taxon>
        <taxon>Spermatophyta</taxon>
        <taxon>Magnoliopsida</taxon>
        <taxon>eudicotyledons</taxon>
        <taxon>Gunneridae</taxon>
        <taxon>Pentapetalae</taxon>
        <taxon>rosids</taxon>
        <taxon>fabids</taxon>
        <taxon>Fabales</taxon>
        <taxon>Fabaceae</taxon>
        <taxon>Papilionoideae</taxon>
        <taxon>50 kb inversion clade</taxon>
        <taxon>NPAAA clade</taxon>
        <taxon>Hologalegina</taxon>
        <taxon>IRL clade</taxon>
        <taxon>Fabeae</taxon>
        <taxon>Lathyrus</taxon>
    </lineage>
</organism>
<keyword evidence="3" id="KW-0271">Exosome</keyword>
<dbReference type="GO" id="GO:0000176">
    <property type="term" value="C:nuclear exosome (RNase complex)"/>
    <property type="evidence" value="ECO:0007669"/>
    <property type="project" value="TreeGrafter"/>
</dbReference>
<evidence type="ECO:0000256" key="1">
    <source>
        <dbReference type="ARBA" id="ARBA00004604"/>
    </source>
</evidence>
<feature type="region of interest" description="Disordered" evidence="4">
    <location>
        <begin position="1"/>
        <end position="20"/>
    </location>
</feature>
<dbReference type="SUPFAM" id="SSF50249">
    <property type="entry name" value="Nucleic acid-binding proteins"/>
    <property type="match status" value="1"/>
</dbReference>
<feature type="domain" description="Exosome complex component CSL4 C-terminal" evidence="5">
    <location>
        <begin position="68"/>
        <end position="106"/>
    </location>
</feature>
<dbReference type="GO" id="GO:0005737">
    <property type="term" value="C:cytoplasm"/>
    <property type="evidence" value="ECO:0007669"/>
    <property type="project" value="TreeGrafter"/>
</dbReference>
<proteinExistence type="predicted"/>
<dbReference type="InterPro" id="IPR012340">
    <property type="entry name" value="NA-bd_OB-fold"/>
</dbReference>
<gene>
    <name evidence="6" type="ORF">KIW84_062795</name>
</gene>
<evidence type="ECO:0000256" key="4">
    <source>
        <dbReference type="SAM" id="MobiDB-lite"/>
    </source>
</evidence>
<evidence type="ECO:0000313" key="6">
    <source>
        <dbReference type="EMBL" id="KAI5396705.1"/>
    </source>
</evidence>
<keyword evidence="7" id="KW-1185">Reference proteome</keyword>
<dbReference type="GO" id="GO:0003723">
    <property type="term" value="F:RNA binding"/>
    <property type="evidence" value="ECO:0007669"/>
    <property type="project" value="InterPro"/>
</dbReference>
<comment type="subcellular location">
    <subcellularLocation>
        <location evidence="1">Nucleus</location>
        <location evidence="1">Nucleolus</location>
    </subcellularLocation>
</comment>
<dbReference type="EMBL" id="JAMSHJ010000006">
    <property type="protein sequence ID" value="KAI5396705.1"/>
    <property type="molecule type" value="Genomic_DNA"/>
</dbReference>
<dbReference type="Pfam" id="PF10447">
    <property type="entry name" value="EXOSC1"/>
    <property type="match status" value="1"/>
</dbReference>
<dbReference type="InterPro" id="IPR039771">
    <property type="entry name" value="Csl4"/>
</dbReference>
<dbReference type="AlphaFoldDB" id="A0A9D4W6S7"/>
<keyword evidence="2" id="KW-0963">Cytoplasm</keyword>
<dbReference type="PANTHER" id="PTHR12686:SF8">
    <property type="entry name" value="EXOSOME COMPLEX COMPONENT CSL4"/>
    <property type="match status" value="1"/>
</dbReference>